<accession>A0ACB8U9E0</accession>
<gene>
    <name evidence="1" type="ORF">BDY19DRAFT_743469</name>
</gene>
<organism evidence="1 2">
    <name type="scientific">Irpex rosettiformis</name>
    <dbReference type="NCBI Taxonomy" id="378272"/>
    <lineage>
        <taxon>Eukaryota</taxon>
        <taxon>Fungi</taxon>
        <taxon>Dikarya</taxon>
        <taxon>Basidiomycota</taxon>
        <taxon>Agaricomycotina</taxon>
        <taxon>Agaricomycetes</taxon>
        <taxon>Polyporales</taxon>
        <taxon>Irpicaceae</taxon>
        <taxon>Irpex</taxon>
    </lineage>
</organism>
<comment type="caution">
    <text evidence="1">The sequence shown here is derived from an EMBL/GenBank/DDBJ whole genome shotgun (WGS) entry which is preliminary data.</text>
</comment>
<protein>
    <submittedName>
        <fullName evidence="1">Uncharacterized protein</fullName>
    </submittedName>
</protein>
<proteinExistence type="predicted"/>
<dbReference type="EMBL" id="MU274907">
    <property type="protein sequence ID" value="KAI0090885.1"/>
    <property type="molecule type" value="Genomic_DNA"/>
</dbReference>
<keyword evidence="2" id="KW-1185">Reference proteome</keyword>
<name>A0ACB8U9E0_9APHY</name>
<reference evidence="1" key="1">
    <citation type="journal article" date="2021" name="Environ. Microbiol.">
        <title>Gene family expansions and transcriptome signatures uncover fungal adaptations to wood decay.</title>
        <authorList>
            <person name="Hage H."/>
            <person name="Miyauchi S."/>
            <person name="Viragh M."/>
            <person name="Drula E."/>
            <person name="Min B."/>
            <person name="Chaduli D."/>
            <person name="Navarro D."/>
            <person name="Favel A."/>
            <person name="Norest M."/>
            <person name="Lesage-Meessen L."/>
            <person name="Balint B."/>
            <person name="Merenyi Z."/>
            <person name="de Eugenio L."/>
            <person name="Morin E."/>
            <person name="Martinez A.T."/>
            <person name="Baldrian P."/>
            <person name="Stursova M."/>
            <person name="Martinez M.J."/>
            <person name="Novotny C."/>
            <person name="Magnuson J.K."/>
            <person name="Spatafora J.W."/>
            <person name="Maurice S."/>
            <person name="Pangilinan J."/>
            <person name="Andreopoulos W."/>
            <person name="LaButti K."/>
            <person name="Hundley H."/>
            <person name="Na H."/>
            <person name="Kuo A."/>
            <person name="Barry K."/>
            <person name="Lipzen A."/>
            <person name="Henrissat B."/>
            <person name="Riley R."/>
            <person name="Ahrendt S."/>
            <person name="Nagy L.G."/>
            <person name="Grigoriev I.V."/>
            <person name="Martin F."/>
            <person name="Rosso M.N."/>
        </authorList>
    </citation>
    <scope>NUCLEOTIDE SEQUENCE</scope>
    <source>
        <strain evidence="1">CBS 384.51</strain>
    </source>
</reference>
<evidence type="ECO:0000313" key="2">
    <source>
        <dbReference type="Proteomes" id="UP001055072"/>
    </source>
</evidence>
<dbReference type="Proteomes" id="UP001055072">
    <property type="component" value="Unassembled WGS sequence"/>
</dbReference>
<sequence>MIKELEEFYIEDTWKLDHRAAIPHLRKPYPVLKLQVPKDDHIGDYLFNEQIVDFNLAWTSCPVGPLTYFEARRQVSEDAEKKVVVSNDNNMPLANPASPQISKVKDGQETQAVASLDTYRPLERVKKNNNPNIYAYQKQSDYKRQGRTADLPAYCSTYHYKSYATPYPLASPPRNSPFSVEDIPKLQEAIPDAFMPDFLLVHDPHNVTFCRGFNTIEDNLHLTVPPPRKYQRIFPKISRTDLDIPEVCKARDTISHLYLHQKNRLGVGHHSLVYRVPFSLPPPLSAHSRNGKVMVTAKLAMYTTEDRHMLLNEARVYDELPKHMSEDWCGYNFIPPILQSVPVDPVVPKFYGFYKQVKEDGTFDGQRSPILLMEECGRPIKPEELNMDQRTECISLLLRLHLENFFHGSFWVRNILRQPGPLYRPPEERSDDTPSFRLIDLGRASHIRPVRDGKQLPSEVMVDIYNELEEAKKEILYRPPGHEW</sequence>
<evidence type="ECO:0000313" key="1">
    <source>
        <dbReference type="EMBL" id="KAI0090885.1"/>
    </source>
</evidence>